<protein>
    <submittedName>
        <fullName evidence="1">Uncharacterized protein</fullName>
    </submittedName>
</protein>
<organism evidence="1 2">
    <name type="scientific">Meleagris gallopavo</name>
    <name type="common">Wild turkey</name>
    <dbReference type="NCBI Taxonomy" id="9103"/>
    <lineage>
        <taxon>Eukaryota</taxon>
        <taxon>Metazoa</taxon>
        <taxon>Chordata</taxon>
        <taxon>Craniata</taxon>
        <taxon>Vertebrata</taxon>
        <taxon>Euteleostomi</taxon>
        <taxon>Archelosauria</taxon>
        <taxon>Archosauria</taxon>
        <taxon>Dinosauria</taxon>
        <taxon>Saurischia</taxon>
        <taxon>Theropoda</taxon>
        <taxon>Coelurosauria</taxon>
        <taxon>Aves</taxon>
        <taxon>Neognathae</taxon>
        <taxon>Galloanserae</taxon>
        <taxon>Galliformes</taxon>
        <taxon>Phasianidae</taxon>
        <taxon>Meleagridinae</taxon>
        <taxon>Meleagris</taxon>
    </lineage>
</organism>
<evidence type="ECO:0000313" key="1">
    <source>
        <dbReference type="Ensembl" id="ENSMGAP00000021072.1"/>
    </source>
</evidence>
<dbReference type="AlphaFoldDB" id="A0A803XNH6"/>
<dbReference type="InParanoid" id="A0A803XNH6"/>
<name>A0A803XNH6_MELGA</name>
<keyword evidence="2" id="KW-1185">Reference proteome</keyword>
<reference evidence="1 2" key="1">
    <citation type="journal article" date="2010" name="PLoS Biol.">
        <title>Multi-platform next-generation sequencing of the domestic turkey (Meleagris gallopavo): genome assembly and analysis.</title>
        <authorList>
            <person name="Dalloul R.A."/>
            <person name="Long J.A."/>
            <person name="Zimin A.V."/>
            <person name="Aslam L."/>
            <person name="Beal K."/>
            <person name="Blomberg L.A."/>
            <person name="Bouffard P."/>
            <person name="Burt D.W."/>
            <person name="Crasta O."/>
            <person name="Crooijmans R.P."/>
            <person name="Cooper K."/>
            <person name="Coulombe R.A."/>
            <person name="De S."/>
            <person name="Delany M.E."/>
            <person name="Dodgson J.B."/>
            <person name="Dong J.J."/>
            <person name="Evans C."/>
            <person name="Frederickson K.M."/>
            <person name="Flicek P."/>
            <person name="Florea L."/>
            <person name="Folkerts O."/>
            <person name="Groenen M.A."/>
            <person name="Harkins T.T."/>
            <person name="Herrero J."/>
            <person name="Hoffmann S."/>
            <person name="Megens H.J."/>
            <person name="Jiang A."/>
            <person name="de Jong P."/>
            <person name="Kaiser P."/>
            <person name="Kim H."/>
            <person name="Kim K.W."/>
            <person name="Kim S."/>
            <person name="Langenberger D."/>
            <person name="Lee M.K."/>
            <person name="Lee T."/>
            <person name="Mane S."/>
            <person name="Marcais G."/>
            <person name="Marz M."/>
            <person name="McElroy A.P."/>
            <person name="Modise T."/>
            <person name="Nefedov M."/>
            <person name="Notredame C."/>
            <person name="Paton I.R."/>
            <person name="Payne W.S."/>
            <person name="Pertea G."/>
            <person name="Prickett D."/>
            <person name="Puiu D."/>
            <person name="Qioa D."/>
            <person name="Raineri E."/>
            <person name="Ruffier M."/>
            <person name="Salzberg S.L."/>
            <person name="Schatz M.C."/>
            <person name="Scheuring C."/>
            <person name="Schmidt C.J."/>
            <person name="Schroeder S."/>
            <person name="Searle S.M."/>
            <person name="Smith E.J."/>
            <person name="Smith J."/>
            <person name="Sonstegard T.S."/>
            <person name="Stadler P.F."/>
            <person name="Tafer H."/>
            <person name="Tu Z.J."/>
            <person name="Van Tassell C.P."/>
            <person name="Vilella A.J."/>
            <person name="Williams K.P."/>
            <person name="Yorke J.A."/>
            <person name="Zhang L."/>
            <person name="Zhang H.B."/>
            <person name="Zhang X."/>
            <person name="Zhang Y."/>
            <person name="Reed K.M."/>
        </authorList>
    </citation>
    <scope>NUCLEOTIDE SEQUENCE [LARGE SCALE GENOMIC DNA]</scope>
</reference>
<reference evidence="1" key="3">
    <citation type="submission" date="2025-09" db="UniProtKB">
        <authorList>
            <consortium name="Ensembl"/>
        </authorList>
    </citation>
    <scope>IDENTIFICATION</scope>
</reference>
<evidence type="ECO:0000313" key="2">
    <source>
        <dbReference type="Proteomes" id="UP000001645"/>
    </source>
</evidence>
<proteinExistence type="predicted"/>
<accession>A0A803XNH6</accession>
<dbReference type="Ensembl" id="ENSMGAT00000035397.1">
    <property type="protein sequence ID" value="ENSMGAP00000021072.1"/>
    <property type="gene ID" value="ENSMGAG00000019996.1"/>
</dbReference>
<dbReference type="Proteomes" id="UP000001645">
    <property type="component" value="Chromosome 10"/>
</dbReference>
<sequence length="75" mass="8885">MKTYLTSTLMVIILPTRHLLQILRYLSFREREKCSSWHYGQQTDRLLAPCPCEDWKPSCPVPNRTMMVRTTLSLK</sequence>
<reference evidence="1" key="2">
    <citation type="submission" date="2025-08" db="UniProtKB">
        <authorList>
            <consortium name="Ensembl"/>
        </authorList>
    </citation>
    <scope>IDENTIFICATION</scope>
</reference>